<name>A0A915YXA1_9GLOM</name>
<dbReference type="VEuPathDB" id="FungiDB:RhiirFUN_025591"/>
<organism evidence="2 3">
    <name type="scientific">Rhizophagus irregularis</name>
    <dbReference type="NCBI Taxonomy" id="588596"/>
    <lineage>
        <taxon>Eukaryota</taxon>
        <taxon>Fungi</taxon>
        <taxon>Fungi incertae sedis</taxon>
        <taxon>Mucoromycota</taxon>
        <taxon>Glomeromycotina</taxon>
        <taxon>Glomeromycetes</taxon>
        <taxon>Glomerales</taxon>
        <taxon>Glomeraceae</taxon>
        <taxon>Rhizophagus</taxon>
    </lineage>
</organism>
<keyword evidence="1" id="KW-1133">Transmembrane helix</keyword>
<feature type="transmembrane region" description="Helical" evidence="1">
    <location>
        <begin position="31"/>
        <end position="50"/>
    </location>
</feature>
<comment type="caution">
    <text evidence="2">The sequence shown here is derived from an EMBL/GenBank/DDBJ whole genome shotgun (WGS) entry which is preliminary data.</text>
</comment>
<dbReference type="EMBL" id="CAGKOT010000008">
    <property type="protein sequence ID" value="CAB5351963.1"/>
    <property type="molecule type" value="Genomic_DNA"/>
</dbReference>
<dbReference type="Proteomes" id="UP000684084">
    <property type="component" value="Unassembled WGS sequence"/>
</dbReference>
<evidence type="ECO:0000256" key="1">
    <source>
        <dbReference type="SAM" id="Phobius"/>
    </source>
</evidence>
<protein>
    <submittedName>
        <fullName evidence="2">Uncharacterized protein</fullName>
    </submittedName>
</protein>
<sequence>MMRFLQKFQSSKLSITIYSSFHTSQEYTSPFYYLAFTVLGIIGIFLSISVNRRKVKNEEAERLYKLVGGCFVDLKFVADESLARQSFEVIEKSILDETEKKFRNAQINPKQKYHKVVRKIINSLLEAKELDFMTYTDFFDNDKEADEILEKNVFMYHSETNTVTFQSQLVELYIKTKADIFDVRRKQITINSNHATTSNQMDTTMQIPDDPLILPTDEDNINSNQVTTSNQADKILEFTIAENGESEIK</sequence>
<accession>A0A915YXA1</accession>
<dbReference type="AlphaFoldDB" id="A0A915YXA1"/>
<gene>
    <name evidence="2" type="ORF">CHRIB12_LOCUS5324</name>
</gene>
<evidence type="ECO:0000313" key="3">
    <source>
        <dbReference type="Proteomes" id="UP000684084"/>
    </source>
</evidence>
<keyword evidence="1" id="KW-0812">Transmembrane</keyword>
<keyword evidence="1" id="KW-0472">Membrane</keyword>
<reference evidence="2" key="1">
    <citation type="submission" date="2020-05" db="EMBL/GenBank/DDBJ databases">
        <authorList>
            <person name="Rincon C."/>
            <person name="Sanders R I."/>
            <person name="Robbins C."/>
            <person name="Chaturvedi A."/>
        </authorList>
    </citation>
    <scope>NUCLEOTIDE SEQUENCE</scope>
    <source>
        <strain evidence="2">CHB12</strain>
    </source>
</reference>
<dbReference type="OrthoDB" id="2364912at2759"/>
<evidence type="ECO:0000313" key="2">
    <source>
        <dbReference type="EMBL" id="CAB5351963.1"/>
    </source>
</evidence>
<proteinExistence type="predicted"/>